<evidence type="ECO:0000313" key="2">
    <source>
        <dbReference type="Proteomes" id="UP000318442"/>
    </source>
</evidence>
<accession>A0A514CY95</accession>
<name>A0A514CY95_9CAUD</name>
<dbReference type="EMBL" id="MG575419">
    <property type="protein sequence ID" value="QDH85475.1"/>
    <property type="molecule type" value="Genomic_DNA"/>
</dbReference>
<reference evidence="1 2" key="1">
    <citation type="submission" date="2017-11" db="EMBL/GenBank/DDBJ databases">
        <title>Genomic and ecogenomic characterisation of Proteus mirabilis bacteriophage to support development of cocktails for phage therapy.</title>
        <authorList>
            <person name="Alves D.R."/>
            <person name="Nzakizwanayo J."/>
            <person name="Dedi C."/>
            <person name="Olympiou C."/>
            <person name="Hanin A."/>
            <person name="Kot W."/>
            <person name="Hansen L."/>
            <person name="Gahan C."/>
            <person name="Schellenberge P."/>
            <person name="Ogilvie L.A."/>
            <person name="Jones B.V."/>
        </authorList>
    </citation>
    <scope>NUCLEOTIDE SEQUENCE [LARGE SCALE GENOMIC DNA]</scope>
</reference>
<sequence length="146" mass="16499">MVGYKCTNHVQGILGDTMKFEDIKVGMKVINKHSNGRLNGEVGTVFDCVSSSKIIVKYEVPTDSPHNEDYNEKGLWSSNPAYLEPFTDPEEDLIVWGALEAGEKFQAEGISSITYLKLNDRYYVVLGSSLQQLWSRPSHWKVRLVN</sequence>
<proteinExistence type="predicted"/>
<dbReference type="Proteomes" id="UP000318442">
    <property type="component" value="Segment"/>
</dbReference>
<keyword evidence="2" id="KW-1185">Reference proteome</keyword>
<organism evidence="1 2">
    <name type="scientific">Proteus phage vB_PmiP_RS8pmA</name>
    <dbReference type="NCBI Taxonomy" id="2250314"/>
    <lineage>
        <taxon>Viruses</taxon>
        <taxon>Duplodnaviria</taxon>
        <taxon>Heunggongvirae</taxon>
        <taxon>Uroviricota</taxon>
        <taxon>Caudoviricetes</taxon>
        <taxon>Autographivirales</taxon>
        <taxon>Autoscriptoviridae</taxon>
        <taxon>Slopekvirinae</taxon>
        <taxon>Novosibovirus</taxon>
        <taxon>Novosibovirus RS8pmA</taxon>
    </lineage>
</organism>
<evidence type="ECO:0000313" key="1">
    <source>
        <dbReference type="EMBL" id="QDH85475.1"/>
    </source>
</evidence>
<protein>
    <submittedName>
        <fullName evidence="1">Uncharacterized protein</fullName>
    </submittedName>
</protein>